<dbReference type="InterPro" id="IPR003497">
    <property type="entry name" value="BRO_N_domain"/>
</dbReference>
<keyword evidence="3" id="KW-1185">Reference proteome</keyword>
<protein>
    <submittedName>
        <fullName evidence="2">Phage antirepressor</fullName>
    </submittedName>
</protein>
<sequence length="287" mass="32980">MPKKNKADQPVEENKIRAVWNEKEEEWYFSIVDFIKAVIDSPNPHNYWKALKRRLNQEDCRVMASCQQLKMQSADGKFHKTDMANTEQLLRIIQSTSSPKAELFKRWLAIVGKERVDETIALELTIDRALAAYFKKGYSAEWINQRLQGVQGVKGLSVRSKKQGLEYAILTNEIRRAWMSAGRYKKCKGPKKGPQRSDAGSLELLFNLLSEATAPELSEKRKPVPFEDIRQIMRKEYSNAKKENIETTDDGRVITQKNIVGFTKVLGTIIDDVDKADKDKKEKEKGK</sequence>
<dbReference type="Pfam" id="PF02498">
    <property type="entry name" value="Bro-N"/>
    <property type="match status" value="1"/>
</dbReference>
<dbReference type="SMART" id="SM01040">
    <property type="entry name" value="Bro-N"/>
    <property type="match status" value="1"/>
</dbReference>
<gene>
    <name evidence="2" type="ORF">NO1_1611</name>
</gene>
<evidence type="ECO:0000313" key="3">
    <source>
        <dbReference type="Proteomes" id="UP000269352"/>
    </source>
</evidence>
<accession>A0A388TD85</accession>
<name>A0A388TD85_TERA1</name>
<dbReference type="Proteomes" id="UP000269352">
    <property type="component" value="Unassembled WGS sequence"/>
</dbReference>
<evidence type="ECO:0000259" key="1">
    <source>
        <dbReference type="SMART" id="SM01040"/>
    </source>
</evidence>
<reference evidence="2 3" key="1">
    <citation type="journal article" date="2019" name="ISME J.">
        <title>Genome analyses of uncultured TG2/ZB3 bacteria in 'Margulisbacteria' specifically attached to ectosymbiotic spirochetes of protists in the termite gut.</title>
        <authorList>
            <person name="Utami Y.D."/>
            <person name="Kuwahara H."/>
            <person name="Igai K."/>
            <person name="Murakami T."/>
            <person name="Sugaya K."/>
            <person name="Morikawa T."/>
            <person name="Nagura Y."/>
            <person name="Yuki M."/>
            <person name="Deevong P."/>
            <person name="Inoue T."/>
            <person name="Kihara K."/>
            <person name="Lo N."/>
            <person name="Yamada A."/>
            <person name="Ohkuma M."/>
            <person name="Hongoh Y."/>
        </authorList>
    </citation>
    <scope>NUCLEOTIDE SEQUENCE [LARGE SCALE GENOMIC DNA]</scope>
    <source>
        <strain evidence="2">NkOx7-01</strain>
    </source>
</reference>
<organism evidence="2 3">
    <name type="scientific">Termititenax aidoneus</name>
    <dbReference type="NCBI Taxonomy" id="2218524"/>
    <lineage>
        <taxon>Bacteria</taxon>
        <taxon>Bacillati</taxon>
        <taxon>Candidatus Margulisiibacteriota</taxon>
        <taxon>Candidatus Termititenacia</taxon>
        <taxon>Candidatus Termititenacales</taxon>
        <taxon>Candidatus Termititenacaceae</taxon>
        <taxon>Candidatus Termititenax</taxon>
    </lineage>
</organism>
<proteinExistence type="predicted"/>
<dbReference type="AlphaFoldDB" id="A0A388TD85"/>
<dbReference type="EMBL" id="BGZN01000046">
    <property type="protein sequence ID" value="GBR74437.1"/>
    <property type="molecule type" value="Genomic_DNA"/>
</dbReference>
<comment type="caution">
    <text evidence="2">The sequence shown here is derived from an EMBL/GenBank/DDBJ whole genome shotgun (WGS) entry which is preliminary data.</text>
</comment>
<feature type="domain" description="Bro-N" evidence="1">
    <location>
        <begin position="15"/>
        <end position="114"/>
    </location>
</feature>
<evidence type="ECO:0000313" key="2">
    <source>
        <dbReference type="EMBL" id="GBR74437.1"/>
    </source>
</evidence>